<dbReference type="OrthoDB" id="392571at2759"/>
<evidence type="ECO:0000256" key="4">
    <source>
        <dbReference type="ARBA" id="ARBA00022898"/>
    </source>
</evidence>
<dbReference type="AlphaFoldDB" id="A0A5J4YQ26"/>
<feature type="region of interest" description="Disordered" evidence="8">
    <location>
        <begin position="16"/>
        <end position="36"/>
    </location>
</feature>
<organism evidence="9 10">
    <name type="scientific">Porphyridium purpureum</name>
    <name type="common">Red alga</name>
    <name type="synonym">Porphyridium cruentum</name>
    <dbReference type="NCBI Taxonomy" id="35688"/>
    <lineage>
        <taxon>Eukaryota</taxon>
        <taxon>Rhodophyta</taxon>
        <taxon>Bangiophyceae</taxon>
        <taxon>Porphyridiales</taxon>
        <taxon>Porphyridiaceae</taxon>
        <taxon>Porphyridium</taxon>
    </lineage>
</organism>
<dbReference type="OMA" id="RHATYHA"/>
<comment type="caution">
    <text evidence="9">The sequence shown here is derived from an EMBL/GenBank/DDBJ whole genome shotgun (WGS) entry which is preliminary data.</text>
</comment>
<evidence type="ECO:0000256" key="8">
    <source>
        <dbReference type="SAM" id="MobiDB-lite"/>
    </source>
</evidence>
<evidence type="ECO:0000256" key="6">
    <source>
        <dbReference type="PIRSR" id="PIRSR602129-50"/>
    </source>
</evidence>
<feature type="modified residue" description="N6-(pyridoxal phosphate)lysine" evidence="6">
    <location>
        <position position="348"/>
    </location>
</feature>
<evidence type="ECO:0000256" key="3">
    <source>
        <dbReference type="ARBA" id="ARBA00022793"/>
    </source>
</evidence>
<dbReference type="EMBL" id="VRMN01000008">
    <property type="protein sequence ID" value="KAA8492843.1"/>
    <property type="molecule type" value="Genomic_DNA"/>
</dbReference>
<dbReference type="PANTHER" id="PTHR45677">
    <property type="entry name" value="GLUTAMATE DECARBOXYLASE-RELATED"/>
    <property type="match status" value="1"/>
</dbReference>
<dbReference type="Gene3D" id="3.40.640.10">
    <property type="entry name" value="Type I PLP-dependent aspartate aminotransferase-like (Major domain)"/>
    <property type="match status" value="1"/>
</dbReference>
<dbReference type="Gene3D" id="3.90.1150.170">
    <property type="match status" value="1"/>
</dbReference>
<keyword evidence="4 6" id="KW-0663">Pyridoxal phosphate</keyword>
<dbReference type="Pfam" id="PF00282">
    <property type="entry name" value="Pyridoxal_deC"/>
    <property type="match status" value="1"/>
</dbReference>
<comment type="similarity">
    <text evidence="2 7">Belongs to the group II decarboxylase family.</text>
</comment>
<protein>
    <submittedName>
        <fullName evidence="9">Acidic amino acid decarboxylase GADL1</fullName>
    </submittedName>
</protein>
<proteinExistence type="inferred from homology"/>
<gene>
    <name evidence="9" type="ORF">FVE85_9115</name>
</gene>
<dbReference type="SUPFAM" id="SSF53383">
    <property type="entry name" value="PLP-dependent transferases"/>
    <property type="match status" value="1"/>
</dbReference>
<dbReference type="Proteomes" id="UP000324585">
    <property type="component" value="Unassembled WGS sequence"/>
</dbReference>
<evidence type="ECO:0000313" key="10">
    <source>
        <dbReference type="Proteomes" id="UP000324585"/>
    </source>
</evidence>
<evidence type="ECO:0000256" key="5">
    <source>
        <dbReference type="ARBA" id="ARBA00023239"/>
    </source>
</evidence>
<sequence length="585" mass="64469">MNGAGSGLDVSVVASQNGSRNDEDDRAWRSSVLGSSQTDASEMQQLMAFMDDKLQKYYNERAHVVDTDRPRLLQKYLTPSALEDIFDVRSSSFLPENSPPSSHAGVERVMDAVNELLEYSVVTMNPMFLNRLYAGSSPVGQIAELLIAVLNTSPDTYATAPALSVLQKRIIQHVGQRFGYDEELCNGTFCPGGSYSNLLAMTAARNVMFPDIRAHGMHAVDGGPLCVFTSVQAHYSIARAAMVLGIGELHVVKVPCDNSGAMREDLLEQQIQTSSGRPFLVCATAGTTVLGAYDNLEAISRICKRYNMWLHVDACYGGSVVLCEQGSAHRRLLRGVENADSIAWNPHKLLGVPLQCSILLTKQSDVLHGAISSGAEYLFHADHPETAYDSGDNSLQCGRRADVVKLWLSWKRYGTRGLRERVNNAISLALYCADRIQQKHTRFLLVVCPVSFNVCFWYVPEALTHAYNLLQGESEYIEQCGVVQAVAAGKRVLLSRSKGSPDIGNERVCRVAAPSRCHVCQALDLTTRKLYRVMQADGFMLINYSSLPDRNLPAFFRLILNSPHVLSEHLDKMLARLISLGDGMK</sequence>
<dbReference type="PANTHER" id="PTHR45677:SF8">
    <property type="entry name" value="CYSTEINE SULFINIC ACID DECARBOXYLASE"/>
    <property type="match status" value="1"/>
</dbReference>
<name>A0A5J4YQ26_PORPP</name>
<dbReference type="InterPro" id="IPR015424">
    <property type="entry name" value="PyrdxlP-dep_Trfase"/>
</dbReference>
<dbReference type="GO" id="GO:0005737">
    <property type="term" value="C:cytoplasm"/>
    <property type="evidence" value="ECO:0007669"/>
    <property type="project" value="TreeGrafter"/>
</dbReference>
<dbReference type="GO" id="GO:0019752">
    <property type="term" value="P:carboxylic acid metabolic process"/>
    <property type="evidence" value="ECO:0007669"/>
    <property type="project" value="InterPro"/>
</dbReference>
<keyword evidence="5 7" id="KW-0456">Lyase</keyword>
<evidence type="ECO:0000313" key="9">
    <source>
        <dbReference type="EMBL" id="KAA8492843.1"/>
    </source>
</evidence>
<dbReference type="InterPro" id="IPR021115">
    <property type="entry name" value="Pyridoxal-P_BS"/>
</dbReference>
<dbReference type="InterPro" id="IPR002129">
    <property type="entry name" value="PyrdxlP-dep_de-COase"/>
</dbReference>
<dbReference type="GO" id="GO:0016831">
    <property type="term" value="F:carboxy-lyase activity"/>
    <property type="evidence" value="ECO:0007669"/>
    <property type="project" value="UniProtKB-KW"/>
</dbReference>
<dbReference type="InterPro" id="IPR015421">
    <property type="entry name" value="PyrdxlP-dep_Trfase_major"/>
</dbReference>
<evidence type="ECO:0000256" key="2">
    <source>
        <dbReference type="ARBA" id="ARBA00009533"/>
    </source>
</evidence>
<evidence type="ECO:0000256" key="1">
    <source>
        <dbReference type="ARBA" id="ARBA00001933"/>
    </source>
</evidence>
<dbReference type="PROSITE" id="PS00392">
    <property type="entry name" value="DDC_GAD_HDC_YDC"/>
    <property type="match status" value="1"/>
</dbReference>
<keyword evidence="10" id="KW-1185">Reference proteome</keyword>
<comment type="cofactor">
    <cofactor evidence="1 6 7">
        <name>pyridoxal 5'-phosphate</name>
        <dbReference type="ChEBI" id="CHEBI:597326"/>
    </cofactor>
</comment>
<dbReference type="GO" id="GO:0030170">
    <property type="term" value="F:pyridoxal phosphate binding"/>
    <property type="evidence" value="ECO:0007669"/>
    <property type="project" value="InterPro"/>
</dbReference>
<accession>A0A5J4YQ26</accession>
<evidence type="ECO:0000256" key="7">
    <source>
        <dbReference type="RuleBase" id="RU000382"/>
    </source>
</evidence>
<reference evidence="10" key="1">
    <citation type="journal article" date="2019" name="Nat. Commun.">
        <title>Expansion of phycobilisome linker gene families in mesophilic red algae.</title>
        <authorList>
            <person name="Lee J."/>
            <person name="Kim D."/>
            <person name="Bhattacharya D."/>
            <person name="Yoon H.S."/>
        </authorList>
    </citation>
    <scope>NUCLEOTIDE SEQUENCE [LARGE SCALE GENOMIC DNA]</scope>
    <source>
        <strain evidence="10">CCMP 1328</strain>
    </source>
</reference>
<keyword evidence="3" id="KW-0210">Decarboxylase</keyword>